<evidence type="ECO:0000256" key="1">
    <source>
        <dbReference type="SAM" id="Phobius"/>
    </source>
</evidence>
<dbReference type="EMBL" id="JAVXZY010000002">
    <property type="protein sequence ID" value="MDT8999178.1"/>
    <property type="molecule type" value="Genomic_DNA"/>
</dbReference>
<proteinExistence type="predicted"/>
<keyword evidence="3" id="KW-1185">Reference proteome</keyword>
<organism evidence="2 3">
    <name type="scientific">Roseateles aquae</name>
    <dbReference type="NCBI Taxonomy" id="3077235"/>
    <lineage>
        <taxon>Bacteria</taxon>
        <taxon>Pseudomonadati</taxon>
        <taxon>Pseudomonadota</taxon>
        <taxon>Betaproteobacteria</taxon>
        <taxon>Burkholderiales</taxon>
        <taxon>Sphaerotilaceae</taxon>
        <taxon>Roseateles</taxon>
    </lineage>
</organism>
<sequence length="60" mass="6623">MEILYLLIPLSVVLVLLIVGVFGWAINNGQMDDLVREGERILEDETAQVDGDQAVTKVIP</sequence>
<protein>
    <submittedName>
        <fullName evidence="2">Cbb3-type cytochrome oxidase assembly protein CcoS</fullName>
    </submittedName>
</protein>
<dbReference type="PANTHER" id="PTHR41532:SF1">
    <property type="entry name" value="FIXS PROTEIN"/>
    <property type="match status" value="1"/>
</dbReference>
<dbReference type="InterPro" id="IPR004714">
    <property type="entry name" value="Cyt_oxidase_maturation_cbb3"/>
</dbReference>
<accession>A0ABU3P9I1</accession>
<name>A0ABU3P9I1_9BURK</name>
<dbReference type="PANTHER" id="PTHR41532">
    <property type="entry name" value="FIXS PROTEIN"/>
    <property type="match status" value="1"/>
</dbReference>
<dbReference type="Proteomes" id="UP001246372">
    <property type="component" value="Unassembled WGS sequence"/>
</dbReference>
<reference evidence="2" key="1">
    <citation type="submission" date="2023-09" db="EMBL/GenBank/DDBJ databases">
        <title>Paucibacter sp. APW11 Genome sequencing and assembly.</title>
        <authorList>
            <person name="Kim I."/>
        </authorList>
    </citation>
    <scope>NUCLEOTIDE SEQUENCE</scope>
    <source>
        <strain evidence="2">APW11</strain>
    </source>
</reference>
<keyword evidence="1" id="KW-0472">Membrane</keyword>
<gene>
    <name evidence="2" type="primary">ccoS</name>
    <name evidence="2" type="ORF">RQP53_07850</name>
</gene>
<dbReference type="Pfam" id="PF03597">
    <property type="entry name" value="FixS"/>
    <property type="match status" value="1"/>
</dbReference>
<keyword evidence="1" id="KW-0812">Transmembrane</keyword>
<comment type="caution">
    <text evidence="2">The sequence shown here is derived from an EMBL/GenBank/DDBJ whole genome shotgun (WGS) entry which is preliminary data.</text>
</comment>
<keyword evidence="1" id="KW-1133">Transmembrane helix</keyword>
<evidence type="ECO:0000313" key="3">
    <source>
        <dbReference type="Proteomes" id="UP001246372"/>
    </source>
</evidence>
<dbReference type="NCBIfam" id="TIGR00847">
    <property type="entry name" value="ccoS"/>
    <property type="match status" value="1"/>
</dbReference>
<evidence type="ECO:0000313" key="2">
    <source>
        <dbReference type="EMBL" id="MDT8999178.1"/>
    </source>
</evidence>
<dbReference type="RefSeq" id="WP_315649668.1">
    <property type="nucleotide sequence ID" value="NZ_JAVXZY010000002.1"/>
</dbReference>
<feature type="transmembrane region" description="Helical" evidence="1">
    <location>
        <begin position="6"/>
        <end position="26"/>
    </location>
</feature>